<dbReference type="GO" id="GO:0046872">
    <property type="term" value="F:metal ion binding"/>
    <property type="evidence" value="ECO:0007669"/>
    <property type="project" value="UniProtKB-KW"/>
</dbReference>
<sequence>MNFSVAGAPATFAVNVGVGPHFDVLEVGHSDYVALIEADAAFWALVPRSQALDYLLGTAFPRAYLEKEAELKADLDNVRFRLAPAAVYFNPTERCNLNCSYCYLPASRRRHGEDMTPARVREALGHLAAYFEQILPKDIRPQVVFHGSEPLLARDAVFQGIEAFGDRFRFGVQTNATLLDSEAEAFLVGKGVSLGLSLDGATALVADRSRRTWSGIGVFDQVVQVLERLAEYPGLNVITTITRENLENLPAIVDFLHGRRVRNALFNPVRGTQPGGRDLMPAGEALAAYFFGALERAAKLYDQTGHKLVIGNFANLLLGLVAPGARRLMCDISPCGGGRCFFAVAATGQVVPCSEFLGFPEFSGGNLFSDPLPKILDSDPFRRLKTRVVEDIDFCRRCAVRHYCGAPCPAEVYALTGNLQERPPYCHFYALQARYAFKVIADGRQDAFLWDGWQEGLKEVQVL</sequence>
<dbReference type="PANTHER" id="PTHR11228:SF7">
    <property type="entry name" value="PQQA PEPTIDE CYCLASE"/>
    <property type="match status" value="1"/>
</dbReference>
<feature type="domain" description="Radical SAM core" evidence="6">
    <location>
        <begin position="81"/>
        <end position="307"/>
    </location>
</feature>
<evidence type="ECO:0000313" key="7">
    <source>
        <dbReference type="EMBL" id="HGF33255.1"/>
    </source>
</evidence>
<protein>
    <submittedName>
        <fullName evidence="7">Peptide-modifying radical SAM enzyme CbpB</fullName>
    </submittedName>
</protein>
<dbReference type="GO" id="GO:0051536">
    <property type="term" value="F:iron-sulfur cluster binding"/>
    <property type="evidence" value="ECO:0007669"/>
    <property type="project" value="UniProtKB-KW"/>
</dbReference>
<comment type="caution">
    <text evidence="7">The sequence shown here is derived from an EMBL/GenBank/DDBJ whole genome shotgun (WGS) entry which is preliminary data.</text>
</comment>
<dbReference type="AlphaFoldDB" id="A0A7C3V402"/>
<gene>
    <name evidence="7" type="primary">cbpB</name>
    <name evidence="7" type="ORF">ENW96_02555</name>
</gene>
<evidence type="ECO:0000259" key="6">
    <source>
        <dbReference type="PROSITE" id="PS51918"/>
    </source>
</evidence>
<dbReference type="PANTHER" id="PTHR11228">
    <property type="entry name" value="RADICAL SAM DOMAIN PROTEIN"/>
    <property type="match status" value="1"/>
</dbReference>
<dbReference type="PROSITE" id="PS51918">
    <property type="entry name" value="RADICAL_SAM"/>
    <property type="match status" value="1"/>
</dbReference>
<dbReference type="SFLD" id="SFLDG01384">
    <property type="entry name" value="thioether_bond_formation_requi"/>
    <property type="match status" value="1"/>
</dbReference>
<dbReference type="InterPro" id="IPR023885">
    <property type="entry name" value="4Fe4S-binding_SPASM_dom"/>
</dbReference>
<organism evidence="7">
    <name type="scientific">Desulfobacca acetoxidans</name>
    <dbReference type="NCBI Taxonomy" id="60893"/>
    <lineage>
        <taxon>Bacteria</taxon>
        <taxon>Pseudomonadati</taxon>
        <taxon>Thermodesulfobacteriota</taxon>
        <taxon>Desulfobaccia</taxon>
        <taxon>Desulfobaccales</taxon>
        <taxon>Desulfobaccaceae</taxon>
        <taxon>Desulfobacca</taxon>
    </lineage>
</organism>
<evidence type="ECO:0000256" key="5">
    <source>
        <dbReference type="ARBA" id="ARBA00023014"/>
    </source>
</evidence>
<proteinExistence type="predicted"/>
<dbReference type="GO" id="GO:0016491">
    <property type="term" value="F:oxidoreductase activity"/>
    <property type="evidence" value="ECO:0007669"/>
    <property type="project" value="InterPro"/>
</dbReference>
<comment type="cofactor">
    <cofactor evidence="1">
        <name>[4Fe-4S] cluster</name>
        <dbReference type="ChEBI" id="CHEBI:49883"/>
    </cofactor>
</comment>
<reference evidence="7" key="1">
    <citation type="journal article" date="2020" name="mSystems">
        <title>Genome- and Community-Level Interaction Insights into Carbon Utilization and Element Cycling Functions of Hydrothermarchaeota in Hydrothermal Sediment.</title>
        <authorList>
            <person name="Zhou Z."/>
            <person name="Liu Y."/>
            <person name="Xu W."/>
            <person name="Pan J."/>
            <person name="Luo Z.H."/>
            <person name="Li M."/>
        </authorList>
    </citation>
    <scope>NUCLEOTIDE SEQUENCE [LARGE SCALE GENOMIC DNA]</scope>
    <source>
        <strain evidence="7">SpSt-897</strain>
    </source>
</reference>
<dbReference type="SFLD" id="SFLDS00029">
    <property type="entry name" value="Radical_SAM"/>
    <property type="match status" value="1"/>
</dbReference>
<evidence type="ECO:0000256" key="1">
    <source>
        <dbReference type="ARBA" id="ARBA00001966"/>
    </source>
</evidence>
<dbReference type="SUPFAM" id="SSF102114">
    <property type="entry name" value="Radical SAM enzymes"/>
    <property type="match status" value="1"/>
</dbReference>
<dbReference type="EMBL" id="DTMF01000066">
    <property type="protein sequence ID" value="HGF33255.1"/>
    <property type="molecule type" value="Genomic_DNA"/>
</dbReference>
<dbReference type="InterPro" id="IPR026423">
    <property type="entry name" value="rSAM_cobopep"/>
</dbReference>
<keyword evidence="4" id="KW-0408">Iron</keyword>
<dbReference type="CDD" id="cd01335">
    <property type="entry name" value="Radical_SAM"/>
    <property type="match status" value="1"/>
</dbReference>
<name>A0A7C3V402_9BACT</name>
<dbReference type="Pfam" id="PF04055">
    <property type="entry name" value="Radical_SAM"/>
    <property type="match status" value="1"/>
</dbReference>
<keyword evidence="3" id="KW-0479">Metal-binding</keyword>
<evidence type="ECO:0000256" key="4">
    <source>
        <dbReference type="ARBA" id="ARBA00023004"/>
    </source>
</evidence>
<dbReference type="SFLD" id="SFLDG01386">
    <property type="entry name" value="main_SPASM_domain-containing"/>
    <property type="match status" value="1"/>
</dbReference>
<dbReference type="InterPro" id="IPR050377">
    <property type="entry name" value="Radical_SAM_PqqE_MftC-like"/>
</dbReference>
<dbReference type="InterPro" id="IPR023867">
    <property type="entry name" value="Sulphatase_maturase_rSAM"/>
</dbReference>
<dbReference type="SFLD" id="SFLDG01067">
    <property type="entry name" value="SPASM/twitch_domain_containing"/>
    <property type="match status" value="1"/>
</dbReference>
<dbReference type="Pfam" id="PF13186">
    <property type="entry name" value="SPASM"/>
    <property type="match status" value="1"/>
</dbReference>
<evidence type="ECO:0000256" key="2">
    <source>
        <dbReference type="ARBA" id="ARBA00022691"/>
    </source>
</evidence>
<keyword evidence="5" id="KW-0411">Iron-sulfur</keyword>
<dbReference type="NCBIfam" id="TIGR04085">
    <property type="entry name" value="rSAM_more_4Fe4S"/>
    <property type="match status" value="1"/>
</dbReference>
<keyword evidence="2" id="KW-0949">S-adenosyl-L-methionine</keyword>
<dbReference type="InterPro" id="IPR058240">
    <property type="entry name" value="rSAM_sf"/>
</dbReference>
<dbReference type="InterPro" id="IPR013785">
    <property type="entry name" value="Aldolase_TIM"/>
</dbReference>
<accession>A0A7C3V402</accession>
<dbReference type="InterPro" id="IPR007197">
    <property type="entry name" value="rSAM"/>
</dbReference>
<evidence type="ECO:0000256" key="3">
    <source>
        <dbReference type="ARBA" id="ARBA00022723"/>
    </source>
</evidence>
<dbReference type="NCBIfam" id="TIGR04163">
    <property type="entry name" value="rSAM_cobopep"/>
    <property type="match status" value="1"/>
</dbReference>
<dbReference type="Gene3D" id="3.20.20.70">
    <property type="entry name" value="Aldolase class I"/>
    <property type="match status" value="1"/>
</dbReference>